<evidence type="ECO:0000256" key="3">
    <source>
        <dbReference type="ARBA" id="ARBA00022450"/>
    </source>
</evidence>
<dbReference type="RefSeq" id="WP_011093070.1">
    <property type="nucleotide sequence ID" value="NC_004547.2"/>
</dbReference>
<dbReference type="InterPro" id="IPR009081">
    <property type="entry name" value="PP-bd_ACP"/>
</dbReference>
<protein>
    <submittedName>
        <fullName evidence="7">Non-ribosomal peptide synthetase</fullName>
    </submittedName>
</protein>
<dbReference type="PANTHER" id="PTHR45527:SF1">
    <property type="entry name" value="FATTY ACID SYNTHASE"/>
    <property type="match status" value="1"/>
</dbReference>
<dbReference type="CDD" id="cd05930">
    <property type="entry name" value="A_NRPS"/>
    <property type="match status" value="3"/>
</dbReference>
<dbReference type="InterPro" id="IPR045851">
    <property type="entry name" value="AMP-bd_C_sf"/>
</dbReference>
<organism evidence="7 8">
    <name type="scientific">Pectobacterium atrosepticum (strain SCRI 1043 / ATCC BAA-672)</name>
    <name type="common">Erwinia carotovora subsp. atroseptica</name>
    <dbReference type="NCBI Taxonomy" id="218491"/>
    <lineage>
        <taxon>Bacteria</taxon>
        <taxon>Pseudomonadati</taxon>
        <taxon>Pseudomonadota</taxon>
        <taxon>Gammaproteobacteria</taxon>
        <taxon>Enterobacterales</taxon>
        <taxon>Pectobacteriaceae</taxon>
        <taxon>Pectobacterium</taxon>
    </lineage>
</organism>
<dbReference type="InterPro" id="IPR010071">
    <property type="entry name" value="AA_adenyl_dom"/>
</dbReference>
<feature type="domain" description="Carrier" evidence="6">
    <location>
        <begin position="6416"/>
        <end position="6490"/>
    </location>
</feature>
<dbReference type="InterPro" id="IPR023213">
    <property type="entry name" value="CAT-like_dom_sf"/>
</dbReference>
<dbReference type="ESTHER" id="erwct-q6d739.1">
    <property type="family name" value="Thioesterase"/>
</dbReference>
<evidence type="ECO:0000313" key="7">
    <source>
        <dbReference type="EMBL" id="CAG74396.1"/>
    </source>
</evidence>
<dbReference type="FunFam" id="2.30.38.10:FF:000001">
    <property type="entry name" value="Non-ribosomal peptide synthetase PvdI"/>
    <property type="match status" value="6"/>
</dbReference>
<dbReference type="SUPFAM" id="SSF47336">
    <property type="entry name" value="ACP-like"/>
    <property type="match status" value="6"/>
</dbReference>
<feature type="domain" description="Carrier" evidence="6">
    <location>
        <begin position="2098"/>
        <end position="2172"/>
    </location>
</feature>
<dbReference type="NCBIfam" id="NF004282">
    <property type="entry name" value="PRK05691.1"/>
    <property type="match status" value="12"/>
</dbReference>
<dbReference type="FunFam" id="3.40.50.12780:FF:000012">
    <property type="entry name" value="Non-ribosomal peptide synthetase"/>
    <property type="match status" value="6"/>
</dbReference>
<accession>Q6D739</accession>
<evidence type="ECO:0000259" key="6">
    <source>
        <dbReference type="PROSITE" id="PS50075"/>
    </source>
</evidence>
<dbReference type="SUPFAM" id="SSF53474">
    <property type="entry name" value="alpha/beta-Hydrolases"/>
    <property type="match status" value="2"/>
</dbReference>
<dbReference type="Pfam" id="PF00668">
    <property type="entry name" value="Condensation"/>
    <property type="match status" value="6"/>
</dbReference>
<dbReference type="PROSITE" id="PS50075">
    <property type="entry name" value="CARRIER"/>
    <property type="match status" value="6"/>
</dbReference>
<dbReference type="Pfam" id="PF00550">
    <property type="entry name" value="PP-binding"/>
    <property type="match status" value="6"/>
</dbReference>
<feature type="domain" description="Carrier" evidence="6">
    <location>
        <begin position="4251"/>
        <end position="4325"/>
    </location>
</feature>
<dbReference type="FunFam" id="1.10.1200.10:FF:000005">
    <property type="entry name" value="Nonribosomal peptide synthetase 1"/>
    <property type="match status" value="6"/>
</dbReference>
<dbReference type="Gene3D" id="3.40.50.980">
    <property type="match status" value="12"/>
</dbReference>
<dbReference type="NCBIfam" id="TIGR01733">
    <property type="entry name" value="AA-adenyl-dom"/>
    <property type="match status" value="6"/>
</dbReference>
<dbReference type="InterPro" id="IPR001242">
    <property type="entry name" value="Condensation_dom"/>
</dbReference>
<dbReference type="InterPro" id="IPR020845">
    <property type="entry name" value="AMP-binding_CS"/>
</dbReference>
<dbReference type="STRING" id="218491.ECA1487"/>
<dbReference type="InterPro" id="IPR025110">
    <property type="entry name" value="AMP-bd_C"/>
</dbReference>
<sequence>MNKENMSIEELKRAVLEKKVKEQLKQRGHQQRPSIKKVDRNMPLPLSFAQQRLWFIGQLDQAASQAYHLPAALRLTGKLDKPALTTALDGLIARHESLRTHFALVDGQPSQQIAPEETRFCLSSLDLRDLDETARAQRVAELTESEAREPFDLMQGPLIRGQLLQLSDEEHVLLITQHHIISDGWSLGIFVREFSALYRAALSGHAAHLPPLPIQYADYAAWQHGWLKEDTLAEQRDFWHSQLQGAPALLELPTDRPRPAVQRYAGSHVSFRLSADVLNALKTQGHQQGTTLFMTVLAAWSLVLSRLSGQDDIVIGTPIANRTRHELEGLIGFFVNTLALRIELDECKTLEALLTQVREQSLSAYAHQDLPFDQVVEVVQPARSLSYSPIFQVMLALNNTASQKLMLPDLDVSFIEQPKHSAQFDLMLSVNETENGLTGSLEYAIDLFDRETIERVAGYVVNVLTAIATDVTQPLWSVPMLSDSERQQVLVDFNPADAVCPTPALIQARVEDQAQRFPNAIAVVYESHSLTYQTLNQRANQLAHHLISLGVKPDDLVAICVERSPEMIIGLLAILKAGAAYLPLDPSYPAERLTYMLDDATPVALLTQSALTATLPDTALPTVLLDAHDVFDAQPDHNPDAHALGVTPDHLAYVIYTSGSTGKPKGVMVEHASVTRLLDATQDYFHFDSNDVWTQFHSFAFDFSVWEIWGALAYGGKLVVVPTLCARSPQEFYSLLCRERVTVLNQTPGAFRQLIAARDDTDHSLRCIIFGGEALELHMLAPWIADNPLERTRLINMYGITEITVHATFRELSAADITAGRGSLIGRPLPDLRAYLLDPHGQPVPVGVAGELYIGGAGVARGYLNRPDLTAERFIVDPFSDSPATRLYKTGDLARWLPDGTLDYLGRNDFQVKVRGFRIELGEIESRLVQCPGVQEAVVLAREDVPGDTRLVAYIQPQPKAVLEPADLRQQLSTHLADYMIPAAFVTLEAFPLTPNGKLDRKALPAPERSAVVTRGYEEPVGDIETALAEIWQDLLGLERVGRYDHFFELGGHSLLIVSLIEKLRHLGLKLDVRSVFTAPTLIELADAIQHDRGESRFITPDNLIPNGAERITPEMLPLVALSQQEIDAITDTVSGGAANIQDIYPLASLQEGILFHHRLHPDNDPYVVSSLLRVANETKLDAFIAALQSVINRHDILRTSIHWTELTQPVQVVHRHATLNVHRLEPENSVDVVTTMRERVVSSHASMDLSQAPLMHLYVAPDSTSPALYILLQFHHIIDDNLSLRQLLAETTAFLMGKGEALPPSFPYRNFVAYTRQEDKNHAAEAFFQDYLADIDEITAPFGVANVQASGENAAEARQSLSPELSQTIRDAARRFGISPAALFHASWALVIARTSGRDDLVFGTTLSGRMSGLEGSTTALGMFINTLPFRIKLAGMSVATLVNTANDICANLLRYEQTPLSTAQRYSGLGTMPLFSTLLNCRHTNDRGADAPNLRQFGVESLFSRERTNYPLGISIDNNRECFSLSTQTISPIDPNRVNAYLLQAIEQLVTLLTDAPETLAEAIDILPAAEYEQLSVGFNATHSDFPYDALIHQRFEQQVAQTPDAIAVVFEEQTLSYDGLNRRANQLAHHLLSLGVQPDDRIAICVERSVEMIVGLLGILKAGAAYVPLDPAYPAERLAYMLDDAKPVALLTQTALIETLNSTLPLVVLDDPQFTVFKHASQDNPDAHALGLTSHHLAYVIYTSGSTGQPKGVMIEHRSLCNLANAQIRAFGITANSRLLQFASFSFDACISEVTTTLCQGASLILASREALLPGDALLNTLQTQAITHVTLPPIAAGALDASAEPPDLTTLIFAGEACPPALAKRWATAKQVINAYGPTESTVCATIYHYHRTGDDFLPIGKPIDNTHVYILDAKGQLAPLGVAGEMYLGGVGIARGYLNRPELTAERFIPDPYSDQPGARMYKTGDLGRWLADGNIEYLGRNDFQIKLRGFRIEPGEIEARLMGCSGVQDAVVIVREDNPNDKRLVAYIRPHVGAEIEPAALRLQLSQHLAEYMLPAAFVTLEQFPLTPNGKLDRKALPAPDLLSVATRSYEAPQGDVEIALADSWKTLLQLDRVGRHDHFFELGGHSLMAVNLIERLHHLGWTIDVSRIFSTPVLCEMAQAVQANQDKPAFSVPPNRIPKHCSALTPTMLPLATLTQAELDTVVATVSGGAANVQDIYSLSPLQQGILFHHRLQEQGDAYLLNSLLAFDNRERLDTFLNALQQVIDRHDILRTSFCWHGLTQPVQVVWRHAPLPVSTFSPVSEDNILSQLKAYTDSRHRRLNLNQAPLLSADIAYNPATGEWLLAFGFHHLIGDHMTLDLIVSEITTLLQGRAETLPPSLPYRNFIAQILSVPPSVHEQYFRSRLADIDTPTAPFGILNTQDDSEHIAEARLALDTGLAQAIRKQARQLGISPSVLFHVAWAQVLAHVSSSDDVVFGSVFLGRLQGTAGVSRIMGMFINTLPLRITLGDRSVLDVVQDTYRDLTAILEHEQTPLTLAQRCSGVMPPMPLFSALFNYRHSQLGTTTDRVWRGMRLLTAEERTNYPFTLSVDDLGEQFRLVSQTIEGVDPLSLAHYLETAIKELVEALATEPQRSIMSLPILPDSERRQVMLDFNATEADFPHDALIHQLVEDQAARTPDTTAVLFEDQHLTYDALNRRANQLAHHLIDLGVKPDDRIAICVERSLDMVIGLLAILKAGAAYVPLDPGYPAERLAYMLDDASPVALLTQANQRALLTGDVPRILLDTADFSHLSEDNPHVPGLDAHHLAYVIYTSGSTGKPKGVMNSHRALCNRLVWMQNTYRLTPDDRVLQKTPFSFDVSVWEFFWPLLYGARLVMARPDGHKDAAYLAQLIERTGITTLHFVPSMLQQFVQWADADCACDSLRRVICSGEALPAELQQRFFARFNAQLHNLYGPTEAAIDVTFWACQPDDHRSFVPIGRPIANTQLYILDTLDQPVPLGVAGELHIGGVGVARGYLNRPDLTAERFIPDPFINQPGARLYKTGDLARWLPDGSLEYLGRNDFQVKLRGFRIELGEIEARLMQCPGVQEAVVVAREDSPGDTRLVAYLCPQPGITPDPADLRQQLGQHLAEYMVPGAFVTLDAFPLTPNGKLDRKALPAPDQSAVATRDYEAPQGEVETALAAVWQDLLGLTRVGRHDHFFALGGHSLMAVSLIERLRNAGLTLDVRSIFSAPVLSDMAQAILAHQDKPAFVVPANRIPADCIAITPDLLPLVTLTQPEIDTVVDTVSGGAANVQDIYPLSPLQEGILFHYRFQEQGDTYLLYHLLAFKDRARLDAFLGALQQVIDRHDILRTAVCWQGLSQPVQVVWRQAVLPINTFEPTSADDVPAQLKKQTDPRTRRLDLNQAPLLSADIAHDAATGEWLLALGLHHLISDHMTLTLIVGEIRHLLQGQQDTLPTPLPYRNFIAQILSVPNTEHEAYFRERLADIDAPTIPFDLLDTQGEGENIAEVRVPLPAPLSNAIYQQSRRLGISPGVLFHVAWAQVLAQTSGRDDIVFGTVLLGRLQGSAGADQVMGMFINTLPLRISLAERSVLDVVQETYHDLTTLLAHEQTPLALAQRCSGVAPPMPLFSALLNYRHTQINKDTRPWEGIRVLAENIRTNFPFTLSVDDIGDGFSFLAQTSTKIDPARIAHYLLTAIHGLVEALENEPQRPVLTLSVLPENERQALLVDFNATDVALPESALAHVLFEAQVKRTPDATAVIFDTQSLSYDELNRRANRLAHHLLSLGVQPDNRVAICVERSLEMIVGMLAVLKAGGAYVPLDPSYPADRLTYMLEDAAPVALLTQTDLVALLHSDLPVIELDNLPAAIADEGQDSNPVPQAFGLTPRHLAYVIYTSGSTGKPKGVMVEHRSMCNLLNGQIESLHIAADSHVIQLASFSFDVCMQECYMTLLTGATLYLAERAAILPGAALRQTLEDNTITHMLITPTALAALDEIPETLQTLVVGGEICPPALVKRWAAGRCMFNAYGPTETTVCATLYPCRIQDEREPCIGRPLANTRIYILDPQGKLVPIGATGEIHIGGVGVARGYLNRPELTAEHFIADPFTDDPDARLYKTGDLGRWLNDGNIDYLGRNDFQVKVRGFRIELGEIEARLIQCSGVKEAVAIAREDTPGETRLVAYLIAQPGVELVPAELRQQLAHHLAEYMVPSAFVTMEAFPLTPNGKLDRKALPVPDQTAIVTRTYEAPVGEKETILASIWQHLLGLTHVGRRDQFFELGGHSLMAVNLIERLRNLGYRLDVRSVFSLPTLADMAESIQVHQESSLSKVAPNIIPRDCKQITPDLLPLVTLSQGEIDAIVASVPGGAANVQDIYPLSPLQEGILFHHRLQAQGDAYLLNNLVAFDTRERLDAFLDALQRVIDRHDILRTALYWQGLNQPVQVVWRQAPLSVNTFVPAQEEQVLAQLKAYTDPSVRRLNLNQAPLFSTDIVHDGERNEWLLALTFHHLIGDHMTLALIIEEIRLILQSHTEALPTPLPYRNFIAQNLSVPTSAHEDYFRDRLADIDAPTAPFDLLNVQGDGDDVMKASQLLAPSLAMAIRKQCRQLGISPGVLFHVAWAQVLAQTSGRDDVVFGSVLLGRLQGSAGADQVMGMFINTLPLRLSLAEHGVRDVVQSTYRDLTALLEHEQTPLSVALRCSGVTPPMPLFSTLLNYRHSQTGTHDNSAWNGIKLLATEERTNYPITLSVDDLGEGFSLVAQTVSEIDPARIVNYMMTALRALVEALAIDPQQPILSLSVLPEAECKTLLVDFNATEAEIPPALLHHLFEQQVVQTPDAIAIVFEDRLLSYAEVNHRANQLAHHLLSLDVKPDDRIAICVERSPEMVIGLLGILKAGAAYVPLDPSYPTERLTYMLEDSAPVALLTHSSLVASLSSTAPTILLDNTALFEACSDSNPAAQAIGLTPHHLAYIIYTSGSTGKPKGVMVEHRNIVASTYARQLTYPMFERVLLLSSIAFDSALASVFGTLTRGGSLYLPQQEITVDPTAILHMLHEHHICCLLCVPSLALSLLQMSQNEELASLKALIVAGERCPPEIQTAIEQLGLSTALYNEYGPTEAAVWASVYHVTSTETSRNRLTVPIGHPIANSQIYILDPQGRPTLLNVAGEIYIGGAGVARGYLNRPDLTAERFIPDPFSSSPEARMYKTGDLARWLPDGNIDYLGRNDFQVKVRGFRIELGEIESRLMQLPGVQEAVVAAREDIPGDTRLVAYLRSQPDAELNPTELRQQLAEHLAEYMVPSAFVTLDTFPLTPNGKIDRKALPAPDHSAVATRGYVTPQGELETALAQIWQDLLGLDRVGRHDQFFELGGHSLMAVSLIERLRNIGQTLDVRSVFSAPILCDMAQAILANHTKQPQVVPPSLISPDCTAITPELLPLLSLSQRDIDAIVATVPAGAANVQDIYPLAPLQEGILFHYLLQEQGDTYLSQTVIAFDTRERLDTFLSALQRVINRHDILHTAVCWQGLSQPIQVVWRHAQLPINTLETDSENDVLSQLRTHTDSHTRRINLGEAPLLTADIAHDVANQEWLLALGFHHLVCDHITLALMIDEIRTILQGRDNDLPTPLPYRNFIAQILSVPMTAHETYFRSRLADVDAPTAPFGLVDIQSGGENMDETVQYLDPALAQAIRHRANRLGVSLGVLFHVAWAQVLAHISNRDDVVFGSVLLGRLQGTDGADRVMGMFINTLPLRISLNDHSVLDVVRSTYDELISLLEHEQTPLALAQRCSGVTPPLPLFSTLFNYRHSQHSAANNDATTGVWQGMRQLTVEERTNYPLTVSVDDLGKNFRLVTQTSSEIDSARIAHYLETAIKELIEALATEPERPIMSLPIMPDSERQQVMLDFNATEADFPHDALIHQLVEDQAARTPDTTAVLFEDQHLTYDALNRRANQLAHHLIDLGVQPDDRIAICVERSLDMVIGLLAILKAGAAYVPLDPGYPAERLAYMLDDARPVALLTQANQRALLTGDIPVVMLDTADFSHLSEDNPHVVGLDAHHLAYVIYTSGSTGKPKGVMNSHRGLCNRLVWMQNTYRLTPDDRVLQKTPFSFDVSVWEFFWPLLYGARLVMARPDGHKDAAYLAQLIERTGITTLHFVPSMLQQFVQWADADCACDSLRRVICSGEALPAELQQRFFARFNAQLHNLYGPTEAAIDVTFWACQPDDHRSFVPIGRPIANTQLYILDTLGQPVPLGVAGELHIGGVGVARGYLNRPDLTAERFIPDPFSNQHGARLYKTGDLARWLPDGSLEYLGRNDFQVKLRGFRIELGEIEARLMQCPGVQEAVVVAREDSPGDTRLVAYLCPQPSIELMPAELRQQLSTHLADYMIPSAFVMLDTFPLTPNGKLDRKALPAPDQTAVVSHGYEAPQGKVEMKLAHIWQMLLGLERVGRHDHFFELGGHSLLAVQLLNHMREQSMEVSLATLFSHPTLCDLAFVVGSDTSATSSSPFDVNPVPLSPEGNLLPLFLIHESTGDPLVYSTFATLLPPALPVYALQSLGLHTLPSLPASIEELATDHLNAIRRIQPHGPYRLAGWSLGGSIAYEIGLQLLNSGEEVAFLGMIDSYNFNRADIHDEEQKSVYPHGDLNDEQENLNIILVYLRNHMTTADEQDLDDLRALGDINQIVTRCHERQWLPSGITKEDILLRINSQRTILQLSRHYRAPASALPVHLYRAEHITDDDIWGEWQGIVGKDSVLHPIGGTHYTIMQPPLLNQVADSFSGFLLPTDYVPNIVIQNGTPGIPPLFCIPGAGANASSFIELALALPTQQPVSALQARGLTEIGQPPYISVEGAARAYLQGIRQKQPHGPYHLLGHSFGGWVAFEIALQLQAQGESVASLILVDTDAPDVQACPPKAIDRVETIMKLIDIYNMILAQPLALTRSQFVDMAPEEQITRLHRALVKAGIFSTHTTIALLQGIVQVMQANLNTVYTPRAHYDGAVYLVSAKEGDTDERTTNESEWSTHVTQLDPVLMPGNHMTMLSMPQVERLADWLWRTLNLRK</sequence>
<comment type="similarity">
    <text evidence="2">Belongs to the ATP-dependent AMP-binding enzyme family.</text>
</comment>
<dbReference type="HOGENOM" id="CLU_000022_18_2_6"/>
<dbReference type="Pfam" id="PF00501">
    <property type="entry name" value="AMP-binding"/>
    <property type="match status" value="6"/>
</dbReference>
<dbReference type="InterPro" id="IPR029058">
    <property type="entry name" value="AB_hydrolase_fold"/>
</dbReference>
<dbReference type="FunFam" id="3.40.50.980:FF:000001">
    <property type="entry name" value="Non-ribosomal peptide synthetase"/>
    <property type="match status" value="6"/>
</dbReference>
<feature type="domain" description="Carrier" evidence="6">
    <location>
        <begin position="1019"/>
        <end position="1093"/>
    </location>
</feature>
<evidence type="ECO:0000256" key="1">
    <source>
        <dbReference type="ARBA" id="ARBA00001957"/>
    </source>
</evidence>
<dbReference type="CDD" id="cd19544">
    <property type="entry name" value="E-C_NRPS"/>
    <property type="match status" value="5"/>
</dbReference>
<dbReference type="Gene3D" id="3.30.559.30">
    <property type="entry name" value="Nonribosomal peptide synthetase, condensation domain"/>
    <property type="match status" value="6"/>
</dbReference>
<dbReference type="SUPFAM" id="SSF52777">
    <property type="entry name" value="CoA-dependent acyltransferases"/>
    <property type="match status" value="12"/>
</dbReference>
<dbReference type="SMART" id="SM00824">
    <property type="entry name" value="PKS_TE"/>
    <property type="match status" value="1"/>
</dbReference>
<dbReference type="FunFam" id="3.30.300.30:FF:000010">
    <property type="entry name" value="Enterobactin synthetase component F"/>
    <property type="match status" value="6"/>
</dbReference>
<dbReference type="OrthoDB" id="9757559at2"/>
<reference evidence="7" key="1">
    <citation type="submission" date="2004-02" db="EMBL/GenBank/DDBJ databases">
        <title>The genome sequence of the enterobacterial phytopathogen Erwinia carotovora subsp. atroseptica SCRI1043 and functional genomic identification of novel virulence factors.</title>
        <authorList>
            <person name="Bell K.S."/>
            <person name="Sebaihia M."/>
            <person name="Pritchard L."/>
            <person name="Holden M."/>
            <person name="Hyman L.J."/>
            <person name="Holeva M.C."/>
            <person name="Thomson N.R."/>
            <person name="Bentley S.D."/>
            <person name="Churcher C."/>
            <person name="Mungall K."/>
            <person name="Atkin R."/>
            <person name="Bason N."/>
            <person name="Brooks K."/>
            <person name="Chillingworth T."/>
            <person name="Clark K."/>
            <person name="Doggett J."/>
            <person name="Fraser A."/>
            <person name="Hance Z."/>
            <person name="Hauser H."/>
            <person name="Jagels K."/>
            <person name="Moule S."/>
            <person name="Norbertczak H."/>
            <person name="Ormond D."/>
            <person name="Price C."/>
            <person name="Quail M.A."/>
            <person name="Sanders M."/>
            <person name="Walker D."/>
            <person name="Whitehead S."/>
            <person name="Salmond G.P.C."/>
            <person name="Birch P.R.J."/>
            <person name="Barrell B.G."/>
            <person name="Parkhill J."/>
            <person name="Toth I.K."/>
        </authorList>
    </citation>
    <scope>NUCLEOTIDE SEQUENCE</scope>
    <source>
        <strain evidence="7">SCRI1043</strain>
    </source>
</reference>
<dbReference type="PROSITE" id="PS00012">
    <property type="entry name" value="PHOSPHOPANTETHEINE"/>
    <property type="match status" value="3"/>
</dbReference>
<keyword evidence="5" id="KW-0436">Ligase</keyword>
<dbReference type="InterPro" id="IPR001031">
    <property type="entry name" value="Thioesterase"/>
</dbReference>
<dbReference type="GO" id="GO:0043041">
    <property type="term" value="P:amino acid activation for nonribosomal peptide biosynthetic process"/>
    <property type="evidence" value="ECO:0007669"/>
    <property type="project" value="TreeGrafter"/>
</dbReference>
<dbReference type="PATRIC" id="fig|218491.5.peg.1526"/>
<dbReference type="GO" id="GO:0016874">
    <property type="term" value="F:ligase activity"/>
    <property type="evidence" value="ECO:0007669"/>
    <property type="project" value="UniProtKB-KW"/>
</dbReference>
<dbReference type="Gene3D" id="3.30.300.30">
    <property type="match status" value="6"/>
</dbReference>
<dbReference type="PANTHER" id="PTHR45527">
    <property type="entry name" value="NONRIBOSOMAL PEPTIDE SYNTHETASE"/>
    <property type="match status" value="1"/>
</dbReference>
<dbReference type="Proteomes" id="UP000007966">
    <property type="component" value="Chromosome"/>
</dbReference>
<dbReference type="NCBIfam" id="NF003417">
    <property type="entry name" value="PRK04813.1"/>
    <property type="match status" value="6"/>
</dbReference>
<dbReference type="FunFam" id="3.30.559.10:FF:000012">
    <property type="entry name" value="Non-ribosomal peptide synthetase"/>
    <property type="match status" value="1"/>
</dbReference>
<dbReference type="Pfam" id="PF00975">
    <property type="entry name" value="Thioesterase"/>
    <property type="match status" value="2"/>
</dbReference>
<dbReference type="CDD" id="cd17643">
    <property type="entry name" value="A_NRPS_Cytc1-like"/>
    <property type="match status" value="1"/>
</dbReference>
<dbReference type="PROSITE" id="PS00455">
    <property type="entry name" value="AMP_BINDING"/>
    <property type="match status" value="6"/>
</dbReference>
<dbReference type="CDD" id="cd17646">
    <property type="entry name" value="A_NRPS_AB3403-like"/>
    <property type="match status" value="2"/>
</dbReference>
<keyword evidence="3" id="KW-0596">Phosphopantetheine</keyword>
<feature type="domain" description="Carrier" evidence="6">
    <location>
        <begin position="3177"/>
        <end position="3251"/>
    </location>
</feature>
<dbReference type="ESTHER" id="erwct-q6d739.2">
    <property type="family name" value="Thioesterase"/>
</dbReference>
<dbReference type="InterPro" id="IPR020802">
    <property type="entry name" value="TesA-like"/>
</dbReference>
<evidence type="ECO:0000256" key="5">
    <source>
        <dbReference type="ARBA" id="ARBA00022598"/>
    </source>
</evidence>
<dbReference type="InterPro" id="IPR000873">
    <property type="entry name" value="AMP-dep_synth/lig_dom"/>
</dbReference>
<dbReference type="InterPro" id="IPR006162">
    <property type="entry name" value="Ppantetheine_attach_site"/>
</dbReference>
<dbReference type="eggNOG" id="COG1020">
    <property type="taxonomic scope" value="Bacteria"/>
</dbReference>
<dbReference type="SUPFAM" id="SSF56801">
    <property type="entry name" value="Acetyl-CoA synthetase-like"/>
    <property type="match status" value="6"/>
</dbReference>
<dbReference type="Gene3D" id="3.40.50.1820">
    <property type="entry name" value="alpha/beta hydrolase"/>
    <property type="match status" value="2"/>
</dbReference>
<dbReference type="GO" id="GO:0005737">
    <property type="term" value="C:cytoplasm"/>
    <property type="evidence" value="ECO:0007669"/>
    <property type="project" value="TreeGrafter"/>
</dbReference>
<evidence type="ECO:0000256" key="4">
    <source>
        <dbReference type="ARBA" id="ARBA00022553"/>
    </source>
</evidence>
<keyword evidence="8" id="KW-1185">Reference proteome</keyword>
<dbReference type="CDD" id="cd19531">
    <property type="entry name" value="LCL_NRPS-like"/>
    <property type="match status" value="1"/>
</dbReference>
<comment type="cofactor">
    <cofactor evidence="1">
        <name>pantetheine 4'-phosphate</name>
        <dbReference type="ChEBI" id="CHEBI:47942"/>
    </cofactor>
</comment>
<dbReference type="Gene3D" id="3.30.559.10">
    <property type="entry name" value="Chloramphenicol acetyltransferase-like domain"/>
    <property type="match status" value="6"/>
</dbReference>
<dbReference type="GO" id="GO:0044550">
    <property type="term" value="P:secondary metabolite biosynthetic process"/>
    <property type="evidence" value="ECO:0007669"/>
    <property type="project" value="UniProtKB-ARBA"/>
</dbReference>
<dbReference type="SMART" id="SM00823">
    <property type="entry name" value="PKS_PP"/>
    <property type="match status" value="6"/>
</dbReference>
<dbReference type="FunFam" id="3.40.50.980:FF:000002">
    <property type="entry name" value="Enterobactin synthetase component F"/>
    <property type="match status" value="2"/>
</dbReference>
<feature type="domain" description="Carrier" evidence="6">
    <location>
        <begin position="5333"/>
        <end position="5407"/>
    </location>
</feature>
<evidence type="ECO:0000256" key="2">
    <source>
        <dbReference type="ARBA" id="ARBA00006432"/>
    </source>
</evidence>
<dbReference type="EMBL" id="BX950851">
    <property type="protein sequence ID" value="CAG74396.1"/>
    <property type="molecule type" value="Genomic_DNA"/>
</dbReference>
<keyword evidence="4" id="KW-0597">Phosphoprotein</keyword>
<dbReference type="GO" id="GO:0031177">
    <property type="term" value="F:phosphopantetheine binding"/>
    <property type="evidence" value="ECO:0007669"/>
    <property type="project" value="InterPro"/>
</dbReference>
<dbReference type="KEGG" id="eca:ECA1487"/>
<dbReference type="Pfam" id="PF13193">
    <property type="entry name" value="AMP-binding_C"/>
    <property type="match status" value="6"/>
</dbReference>
<dbReference type="FunFam" id="3.30.559.30:FF:000001">
    <property type="entry name" value="Non-ribosomal peptide synthetase"/>
    <property type="match status" value="1"/>
</dbReference>
<dbReference type="InterPro" id="IPR020806">
    <property type="entry name" value="PKS_PP-bd"/>
</dbReference>
<dbReference type="Gene3D" id="2.30.38.10">
    <property type="entry name" value="Luciferase, Domain 3"/>
    <property type="match status" value="6"/>
</dbReference>
<name>Q6D739_PECAS</name>
<proteinExistence type="inferred from homology"/>
<dbReference type="Gene3D" id="1.10.1200.10">
    <property type="entry name" value="ACP-like"/>
    <property type="match status" value="6"/>
</dbReference>
<evidence type="ECO:0000313" key="8">
    <source>
        <dbReference type="Proteomes" id="UP000007966"/>
    </source>
</evidence>
<dbReference type="InterPro" id="IPR036736">
    <property type="entry name" value="ACP-like_sf"/>
</dbReference>
<gene>
    <name evidence="7" type="ordered locus">ECA1487</name>
</gene>